<dbReference type="InterPro" id="IPR036282">
    <property type="entry name" value="Glutathione-S-Trfase_C_sf"/>
</dbReference>
<sequence>MPDYKLHYFDTRARAEVARILFAAAGQPFEDVRYTPEQWVVFKPKTPFGQLPCLEVDGKLYGQSNAINSYLARKFGFHGKTNIEALQIDVVIGVQNDLTSVMIKYFTETDEQKRKELKEKLLKEDAPKFLGNFEKLLQDNGYYVGNSVTVAEIAVNDLIDYLLLENPDVLKSYTKLTQMRKNLEAHSKIGPYYKIRK</sequence>
<dbReference type="PANTHER" id="PTHR11571:SF150">
    <property type="entry name" value="GLUTATHIONE S-TRANSFERASE"/>
    <property type="match status" value="1"/>
</dbReference>
<dbReference type="AlphaFoldDB" id="V4B0R0"/>
<comment type="similarity">
    <text evidence="1">Belongs to the GST superfamily.</text>
</comment>
<evidence type="ECO:0000256" key="1">
    <source>
        <dbReference type="ARBA" id="ARBA00007409"/>
    </source>
</evidence>
<dbReference type="SUPFAM" id="SSF47616">
    <property type="entry name" value="GST C-terminal domain-like"/>
    <property type="match status" value="1"/>
</dbReference>
<gene>
    <name evidence="5" type="ORF">LOTGIDRAFT_173480</name>
</gene>
<dbReference type="GO" id="GO:0006749">
    <property type="term" value="P:glutathione metabolic process"/>
    <property type="evidence" value="ECO:0007669"/>
    <property type="project" value="TreeGrafter"/>
</dbReference>
<proteinExistence type="inferred from homology"/>
<keyword evidence="2" id="KW-0273">Eye lens protein</keyword>
<evidence type="ECO:0000313" key="5">
    <source>
        <dbReference type="EMBL" id="ESO99821.1"/>
    </source>
</evidence>
<evidence type="ECO:0008006" key="7">
    <source>
        <dbReference type="Google" id="ProtNLM"/>
    </source>
</evidence>
<dbReference type="InterPro" id="IPR050213">
    <property type="entry name" value="GST_superfamily"/>
</dbReference>
<dbReference type="SFLD" id="SFLDG00363">
    <property type="entry name" value="AMPS_(cytGST):_Alpha-__Mu-__Pi"/>
    <property type="match status" value="1"/>
</dbReference>
<dbReference type="Pfam" id="PF14497">
    <property type="entry name" value="GST_C_3"/>
    <property type="match status" value="1"/>
</dbReference>
<dbReference type="Gene3D" id="1.20.1050.10">
    <property type="match status" value="1"/>
</dbReference>
<dbReference type="GeneID" id="20242396"/>
<organism evidence="5 6">
    <name type="scientific">Lottia gigantea</name>
    <name type="common">Giant owl limpet</name>
    <dbReference type="NCBI Taxonomy" id="225164"/>
    <lineage>
        <taxon>Eukaryota</taxon>
        <taxon>Metazoa</taxon>
        <taxon>Spiralia</taxon>
        <taxon>Lophotrochozoa</taxon>
        <taxon>Mollusca</taxon>
        <taxon>Gastropoda</taxon>
        <taxon>Patellogastropoda</taxon>
        <taxon>Lottioidea</taxon>
        <taxon>Lottiidae</taxon>
        <taxon>Lottia</taxon>
    </lineage>
</organism>
<dbReference type="EMBL" id="KB200890">
    <property type="protein sequence ID" value="ESO99821.1"/>
    <property type="molecule type" value="Genomic_DNA"/>
</dbReference>
<dbReference type="PROSITE" id="PS50405">
    <property type="entry name" value="GST_CTER"/>
    <property type="match status" value="1"/>
</dbReference>
<dbReference type="OMA" id="GIPTTIC"/>
<reference evidence="5 6" key="1">
    <citation type="journal article" date="2013" name="Nature">
        <title>Insights into bilaterian evolution from three spiralian genomes.</title>
        <authorList>
            <person name="Simakov O."/>
            <person name="Marletaz F."/>
            <person name="Cho S.J."/>
            <person name="Edsinger-Gonzales E."/>
            <person name="Havlak P."/>
            <person name="Hellsten U."/>
            <person name="Kuo D.H."/>
            <person name="Larsson T."/>
            <person name="Lv J."/>
            <person name="Arendt D."/>
            <person name="Savage R."/>
            <person name="Osoegawa K."/>
            <person name="de Jong P."/>
            <person name="Grimwood J."/>
            <person name="Chapman J.A."/>
            <person name="Shapiro H."/>
            <person name="Aerts A."/>
            <person name="Otillar R.P."/>
            <person name="Terry A.Y."/>
            <person name="Boore J.L."/>
            <person name="Grigoriev I.V."/>
            <person name="Lindberg D.R."/>
            <person name="Seaver E.C."/>
            <person name="Weisblat D.A."/>
            <person name="Putnam N.H."/>
            <person name="Rokhsar D.S."/>
        </authorList>
    </citation>
    <scope>NUCLEOTIDE SEQUENCE [LARGE SCALE GENOMIC DNA]</scope>
</reference>
<dbReference type="STRING" id="225164.V4B0R0"/>
<protein>
    <recommendedName>
        <fullName evidence="7">Glutathione transferase</fullName>
    </recommendedName>
</protein>
<dbReference type="CDD" id="cd03039">
    <property type="entry name" value="GST_N_Sigma_like"/>
    <property type="match status" value="1"/>
</dbReference>
<dbReference type="Proteomes" id="UP000030746">
    <property type="component" value="Unassembled WGS sequence"/>
</dbReference>
<dbReference type="FunFam" id="3.40.30.10:FF:000258">
    <property type="entry name" value="Glutathione S-transferase"/>
    <property type="match status" value="1"/>
</dbReference>
<dbReference type="CTD" id="20242396"/>
<dbReference type="GO" id="GO:0004364">
    <property type="term" value="F:glutathione transferase activity"/>
    <property type="evidence" value="ECO:0007669"/>
    <property type="project" value="TreeGrafter"/>
</dbReference>
<dbReference type="RefSeq" id="XP_009049470.1">
    <property type="nucleotide sequence ID" value="XM_009051222.1"/>
</dbReference>
<dbReference type="KEGG" id="lgi:LOTGIDRAFT_173480"/>
<feature type="domain" description="GST C-terminal" evidence="4">
    <location>
        <begin position="81"/>
        <end position="197"/>
    </location>
</feature>
<dbReference type="InterPro" id="IPR040079">
    <property type="entry name" value="Glutathione_S-Trfase"/>
</dbReference>
<dbReference type="InterPro" id="IPR004045">
    <property type="entry name" value="Glutathione_S-Trfase_N"/>
</dbReference>
<dbReference type="InterPro" id="IPR004046">
    <property type="entry name" value="GST_C"/>
</dbReference>
<dbReference type="PROSITE" id="PS50404">
    <property type="entry name" value="GST_NTER"/>
    <property type="match status" value="1"/>
</dbReference>
<dbReference type="SFLD" id="SFLDS00019">
    <property type="entry name" value="Glutathione_Transferase_(cytos"/>
    <property type="match status" value="1"/>
</dbReference>
<dbReference type="FunFam" id="1.20.1050.10:FF:000030">
    <property type="entry name" value="Glutathione S-transferase S1"/>
    <property type="match status" value="1"/>
</dbReference>
<dbReference type="SUPFAM" id="SSF52833">
    <property type="entry name" value="Thioredoxin-like"/>
    <property type="match status" value="1"/>
</dbReference>
<dbReference type="GO" id="GO:0005212">
    <property type="term" value="F:structural constituent of eye lens"/>
    <property type="evidence" value="ECO:0007669"/>
    <property type="project" value="UniProtKB-KW"/>
</dbReference>
<evidence type="ECO:0000256" key="2">
    <source>
        <dbReference type="ARBA" id="ARBA00022613"/>
    </source>
</evidence>
<dbReference type="InterPro" id="IPR036249">
    <property type="entry name" value="Thioredoxin-like_sf"/>
</dbReference>
<dbReference type="Pfam" id="PF02798">
    <property type="entry name" value="GST_N"/>
    <property type="match status" value="1"/>
</dbReference>
<keyword evidence="6" id="KW-1185">Reference proteome</keyword>
<evidence type="ECO:0000259" key="3">
    <source>
        <dbReference type="PROSITE" id="PS50404"/>
    </source>
</evidence>
<dbReference type="Gene3D" id="3.40.30.10">
    <property type="entry name" value="Glutaredoxin"/>
    <property type="match status" value="1"/>
</dbReference>
<accession>V4B0R0</accession>
<dbReference type="CDD" id="cd03192">
    <property type="entry name" value="GST_C_Sigma_like"/>
    <property type="match status" value="1"/>
</dbReference>
<evidence type="ECO:0000313" key="6">
    <source>
        <dbReference type="Proteomes" id="UP000030746"/>
    </source>
</evidence>
<dbReference type="HOGENOM" id="CLU_039475_1_0_1"/>
<name>V4B0R0_LOTGI</name>
<evidence type="ECO:0000259" key="4">
    <source>
        <dbReference type="PROSITE" id="PS50405"/>
    </source>
</evidence>
<dbReference type="PANTHER" id="PTHR11571">
    <property type="entry name" value="GLUTATHIONE S-TRANSFERASE"/>
    <property type="match status" value="1"/>
</dbReference>
<dbReference type="InterPro" id="IPR010987">
    <property type="entry name" value="Glutathione-S-Trfase_C-like"/>
</dbReference>
<dbReference type="OrthoDB" id="414243at2759"/>
<feature type="domain" description="GST N-terminal" evidence="3">
    <location>
        <begin position="2"/>
        <end position="79"/>
    </location>
</feature>
<dbReference type="SFLD" id="SFLDG01205">
    <property type="entry name" value="AMPS.1"/>
    <property type="match status" value="1"/>
</dbReference>